<evidence type="ECO:0000256" key="3">
    <source>
        <dbReference type="ARBA" id="ARBA00022989"/>
    </source>
</evidence>
<evidence type="ECO:0000313" key="6">
    <source>
        <dbReference type="EMBL" id="KAF6230702.1"/>
    </source>
</evidence>
<dbReference type="GO" id="GO:0016020">
    <property type="term" value="C:membrane"/>
    <property type="evidence" value="ECO:0007669"/>
    <property type="project" value="UniProtKB-SubCell"/>
</dbReference>
<keyword evidence="3 5" id="KW-1133">Transmembrane helix</keyword>
<dbReference type="RefSeq" id="XP_037160170.1">
    <property type="nucleotide sequence ID" value="XM_037312938.1"/>
</dbReference>
<dbReference type="EMBL" id="JACCJC010000065">
    <property type="protein sequence ID" value="KAF6230702.1"/>
    <property type="molecule type" value="Genomic_DNA"/>
</dbReference>
<dbReference type="InterPro" id="IPR036259">
    <property type="entry name" value="MFS_trans_sf"/>
</dbReference>
<name>A0A8H6L0B0_9LECA</name>
<dbReference type="PANTHER" id="PTHR42718:SF27">
    <property type="entry name" value="TRANSPORTER, PUTATIVE-RELATED"/>
    <property type="match status" value="1"/>
</dbReference>
<dbReference type="AlphaFoldDB" id="A0A8H6L0B0"/>
<protein>
    <submittedName>
        <fullName evidence="6">Uncharacterized protein</fullName>
    </submittedName>
</protein>
<dbReference type="PANTHER" id="PTHR42718">
    <property type="entry name" value="MAJOR FACILITATOR SUPERFAMILY MULTIDRUG TRANSPORTER MFSC"/>
    <property type="match status" value="1"/>
</dbReference>
<feature type="transmembrane region" description="Helical" evidence="5">
    <location>
        <begin position="27"/>
        <end position="45"/>
    </location>
</feature>
<evidence type="ECO:0000256" key="4">
    <source>
        <dbReference type="ARBA" id="ARBA00023136"/>
    </source>
</evidence>
<gene>
    <name evidence="6" type="ORF">HO173_011054</name>
</gene>
<comment type="subcellular location">
    <subcellularLocation>
        <location evidence="1">Membrane</location>
        <topology evidence="1">Multi-pass membrane protein</topology>
    </subcellularLocation>
</comment>
<comment type="caution">
    <text evidence="6">The sequence shown here is derived from an EMBL/GenBank/DDBJ whole genome shotgun (WGS) entry which is preliminary data.</text>
</comment>
<dbReference type="Proteomes" id="UP000578531">
    <property type="component" value="Unassembled WGS sequence"/>
</dbReference>
<dbReference type="SUPFAM" id="SSF103473">
    <property type="entry name" value="MFS general substrate transporter"/>
    <property type="match status" value="1"/>
</dbReference>
<proteinExistence type="predicted"/>
<keyword evidence="2 5" id="KW-0812">Transmembrane</keyword>
<evidence type="ECO:0000256" key="2">
    <source>
        <dbReference type="ARBA" id="ARBA00022692"/>
    </source>
</evidence>
<dbReference type="GeneID" id="59292700"/>
<organism evidence="6 7">
    <name type="scientific">Letharia columbiana</name>
    <dbReference type="NCBI Taxonomy" id="112416"/>
    <lineage>
        <taxon>Eukaryota</taxon>
        <taxon>Fungi</taxon>
        <taxon>Dikarya</taxon>
        <taxon>Ascomycota</taxon>
        <taxon>Pezizomycotina</taxon>
        <taxon>Lecanoromycetes</taxon>
        <taxon>OSLEUM clade</taxon>
        <taxon>Lecanoromycetidae</taxon>
        <taxon>Lecanorales</taxon>
        <taxon>Lecanorineae</taxon>
        <taxon>Parmeliaceae</taxon>
        <taxon>Letharia</taxon>
    </lineage>
</organism>
<evidence type="ECO:0000256" key="1">
    <source>
        <dbReference type="ARBA" id="ARBA00004141"/>
    </source>
</evidence>
<evidence type="ECO:0000313" key="7">
    <source>
        <dbReference type="Proteomes" id="UP000578531"/>
    </source>
</evidence>
<evidence type="ECO:0000256" key="5">
    <source>
        <dbReference type="SAM" id="Phobius"/>
    </source>
</evidence>
<keyword evidence="7" id="KW-1185">Reference proteome</keyword>
<keyword evidence="4 5" id="KW-0472">Membrane</keyword>
<sequence length="115" mass="12810">MQTMELFCGLFWQQVKLLSPLQASNRFVPSMVLAAILNLVTGLVVDKFPVVYLVLISSALGAVAPLLMAVNSPSWPYWYAAFPAQIFEPLNPDGELNYSPKSKKRGYFADCYFPS</sequence>
<accession>A0A8H6L0B0</accession>
<reference evidence="6 7" key="1">
    <citation type="journal article" date="2020" name="Genomics">
        <title>Complete, high-quality genomes from long-read metagenomic sequencing of two wolf lichen thalli reveals enigmatic genome architecture.</title>
        <authorList>
            <person name="McKenzie S.K."/>
            <person name="Walston R.F."/>
            <person name="Allen J.L."/>
        </authorList>
    </citation>
    <scope>NUCLEOTIDE SEQUENCE [LARGE SCALE GENOMIC DNA]</scope>
    <source>
        <strain evidence="6">WasteWater2</strain>
    </source>
</reference>
<feature type="transmembrane region" description="Helical" evidence="5">
    <location>
        <begin position="50"/>
        <end position="70"/>
    </location>
</feature>
<dbReference type="OrthoDB" id="2130629at2759"/>